<feature type="signal peptide" evidence="1">
    <location>
        <begin position="1"/>
        <end position="16"/>
    </location>
</feature>
<evidence type="ECO:0000259" key="2">
    <source>
        <dbReference type="Pfam" id="PF20645"/>
    </source>
</evidence>
<dbReference type="InterPro" id="IPR048538">
    <property type="entry name" value="Rrn7_cyclin_C"/>
</dbReference>
<dbReference type="EMBL" id="JADGJH010003255">
    <property type="protein sequence ID" value="KAJ3092338.1"/>
    <property type="molecule type" value="Genomic_DNA"/>
</dbReference>
<feature type="domain" description="Rrn7/TAF1B C-terminal cyclin" evidence="2">
    <location>
        <begin position="7"/>
        <end position="130"/>
    </location>
</feature>
<protein>
    <recommendedName>
        <fullName evidence="2">Rrn7/TAF1B C-terminal cyclin domain-containing protein</fullName>
    </recommendedName>
</protein>
<keyword evidence="1" id="KW-0732">Signal</keyword>
<comment type="caution">
    <text evidence="3">The sequence shown here is derived from an EMBL/GenBank/DDBJ whole genome shotgun (WGS) entry which is preliminary data.</text>
</comment>
<accession>A0AAD5SVJ8</accession>
<evidence type="ECO:0000313" key="4">
    <source>
        <dbReference type="Proteomes" id="UP001211907"/>
    </source>
</evidence>
<name>A0AAD5SVJ8_9FUNG</name>
<proteinExistence type="predicted"/>
<keyword evidence="4" id="KW-1185">Reference proteome</keyword>
<feature type="chain" id="PRO_5042009429" description="Rrn7/TAF1B C-terminal cyclin domain-containing protein" evidence="1">
    <location>
        <begin position="17"/>
        <end position="282"/>
    </location>
</feature>
<dbReference type="AlphaFoldDB" id="A0AAD5SVJ8"/>
<gene>
    <name evidence="3" type="ORF">HK100_006964</name>
</gene>
<evidence type="ECO:0000256" key="1">
    <source>
        <dbReference type="SAM" id="SignalP"/>
    </source>
</evidence>
<reference evidence="3" key="1">
    <citation type="submission" date="2020-05" db="EMBL/GenBank/DDBJ databases">
        <title>Phylogenomic resolution of chytrid fungi.</title>
        <authorList>
            <person name="Stajich J.E."/>
            <person name="Amses K."/>
            <person name="Simmons R."/>
            <person name="Seto K."/>
            <person name="Myers J."/>
            <person name="Bonds A."/>
            <person name="Quandt C.A."/>
            <person name="Barry K."/>
            <person name="Liu P."/>
            <person name="Grigoriev I."/>
            <person name="Longcore J.E."/>
            <person name="James T.Y."/>
        </authorList>
    </citation>
    <scope>NUCLEOTIDE SEQUENCE</scope>
    <source>
        <strain evidence="3">JEL0513</strain>
    </source>
</reference>
<organism evidence="3 4">
    <name type="scientific">Physocladia obscura</name>
    <dbReference type="NCBI Taxonomy" id="109957"/>
    <lineage>
        <taxon>Eukaryota</taxon>
        <taxon>Fungi</taxon>
        <taxon>Fungi incertae sedis</taxon>
        <taxon>Chytridiomycota</taxon>
        <taxon>Chytridiomycota incertae sedis</taxon>
        <taxon>Chytridiomycetes</taxon>
        <taxon>Chytridiales</taxon>
        <taxon>Chytriomycetaceae</taxon>
        <taxon>Physocladia</taxon>
    </lineage>
</organism>
<dbReference type="Proteomes" id="UP001211907">
    <property type="component" value="Unassembled WGS sequence"/>
</dbReference>
<dbReference type="Pfam" id="PF20645">
    <property type="entry name" value="Rrn7_cyclin_C"/>
    <property type="match status" value="1"/>
</dbReference>
<evidence type="ECO:0000313" key="3">
    <source>
        <dbReference type="EMBL" id="KAJ3092338.1"/>
    </source>
</evidence>
<sequence length="282" mass="31840">MHALTALLASLKTLYATSCGIVFPEINRPLILLRLVKTYKLPLEIYVCAEIVRSIIELDHFKALRAEVLMVSCLIVAIRMCYSLEKSKRNIFISWLTNLPSLDSLLKSIKLQLHRDRALAMNKRTLTDLDSEFNGYANEFLLYCKNYLFEKPRIQPHYHGMRVVVDELNINSQQNLSLNEKFSAQPQEPQHQLDSAIIGDPSSCIFSTNFPPASDDANSYPMFNIKRIADVADTVGEVEYALADLIDFGSKVLILDGRVVLKGVVAVEKALGHLVELIEMQL</sequence>